<accession>A0ABS9H205</accession>
<gene>
    <name evidence="2" type="ORF">L2716_09645</name>
</gene>
<organism evidence="2 3">
    <name type="scientific">Pseudalkalibacillus berkeleyi</name>
    <dbReference type="NCBI Taxonomy" id="1069813"/>
    <lineage>
        <taxon>Bacteria</taxon>
        <taxon>Bacillati</taxon>
        <taxon>Bacillota</taxon>
        <taxon>Bacilli</taxon>
        <taxon>Bacillales</taxon>
        <taxon>Fictibacillaceae</taxon>
        <taxon>Pseudalkalibacillus</taxon>
    </lineage>
</organism>
<dbReference type="Proteomes" id="UP001649381">
    <property type="component" value="Unassembled WGS sequence"/>
</dbReference>
<dbReference type="EMBL" id="JAKIJS010000001">
    <property type="protein sequence ID" value="MCF6137985.1"/>
    <property type="molecule type" value="Genomic_DNA"/>
</dbReference>
<dbReference type="Pfam" id="PF12438">
    <property type="entry name" value="DUF3679"/>
    <property type="match status" value="1"/>
</dbReference>
<comment type="caution">
    <text evidence="2">The sequence shown here is derived from an EMBL/GenBank/DDBJ whole genome shotgun (WGS) entry which is preliminary data.</text>
</comment>
<evidence type="ECO:0000313" key="3">
    <source>
        <dbReference type="Proteomes" id="UP001649381"/>
    </source>
</evidence>
<protein>
    <submittedName>
        <fullName evidence="2">YqxA family protein</fullName>
    </submittedName>
</protein>
<keyword evidence="1" id="KW-1133">Transmembrane helix</keyword>
<dbReference type="RefSeq" id="WP_236334051.1">
    <property type="nucleotide sequence ID" value="NZ_JAKIJS010000001.1"/>
</dbReference>
<proteinExistence type="predicted"/>
<dbReference type="InterPro" id="IPR020534">
    <property type="entry name" value="Uncharacterised_YqxA"/>
</dbReference>
<name>A0ABS9H205_9BACL</name>
<reference evidence="2 3" key="1">
    <citation type="submission" date="2022-01" db="EMBL/GenBank/DDBJ databases">
        <title>Alkalihalobacillus sp. EGI L200015, a novel bacterium isolated from a salt lake sediment.</title>
        <authorList>
            <person name="Gao L."/>
            <person name="Fang B.-Z."/>
            <person name="Li W.-J."/>
        </authorList>
    </citation>
    <scope>NUCLEOTIDE SEQUENCE [LARGE SCALE GENOMIC DNA]</scope>
    <source>
        <strain evidence="2 3">KCTC 12718</strain>
    </source>
</reference>
<keyword evidence="1" id="KW-0472">Membrane</keyword>
<keyword evidence="1" id="KW-0812">Transmembrane</keyword>
<evidence type="ECO:0000256" key="1">
    <source>
        <dbReference type="SAM" id="Phobius"/>
    </source>
</evidence>
<evidence type="ECO:0000313" key="2">
    <source>
        <dbReference type="EMBL" id="MCF6137985.1"/>
    </source>
</evidence>
<keyword evidence="3" id="KW-1185">Reference proteome</keyword>
<sequence>MIRFFLKSSVLISVLLFGILIGMQQVGFQMDKMKGSESENRALEWNVEENGAVEAEVLGQNITSHDLQEKQKQLENVEAFNLFSKLGAMISSLISDILTLFMEIIGTILNKILYFLFS</sequence>
<feature type="transmembrane region" description="Helical" evidence="1">
    <location>
        <begin position="97"/>
        <end position="117"/>
    </location>
</feature>